<proteinExistence type="inferred from homology"/>
<evidence type="ECO:0000256" key="3">
    <source>
        <dbReference type="ARBA" id="ARBA00022448"/>
    </source>
</evidence>
<organism evidence="6 7">
    <name type="scientific">Gloeomargarita lithophora Alchichica-D10</name>
    <dbReference type="NCBI Taxonomy" id="1188229"/>
    <lineage>
        <taxon>Bacteria</taxon>
        <taxon>Bacillati</taxon>
        <taxon>Cyanobacteriota</taxon>
        <taxon>Cyanophyceae</taxon>
        <taxon>Gloeomargaritales</taxon>
        <taxon>Gloeomargaritaceae</taxon>
        <taxon>Gloeomargarita</taxon>
    </lineage>
</organism>
<keyword evidence="4" id="KW-0732">Signal</keyword>
<evidence type="ECO:0000256" key="4">
    <source>
        <dbReference type="ARBA" id="ARBA00022729"/>
    </source>
</evidence>
<dbReference type="PANTHER" id="PTHR30290">
    <property type="entry name" value="PERIPLASMIC BINDING COMPONENT OF ABC TRANSPORTER"/>
    <property type="match status" value="1"/>
</dbReference>
<protein>
    <submittedName>
        <fullName evidence="6">ABC-type dipeptide transport system, periplasmic component</fullName>
    </submittedName>
</protein>
<dbReference type="PROSITE" id="PS51257">
    <property type="entry name" value="PROKAR_LIPOPROTEIN"/>
    <property type="match status" value="1"/>
</dbReference>
<evidence type="ECO:0000259" key="5">
    <source>
        <dbReference type="Pfam" id="PF00496"/>
    </source>
</evidence>
<evidence type="ECO:0000256" key="1">
    <source>
        <dbReference type="ARBA" id="ARBA00004196"/>
    </source>
</evidence>
<dbReference type="PIRSF" id="PIRSF002741">
    <property type="entry name" value="MppA"/>
    <property type="match status" value="1"/>
</dbReference>
<dbReference type="Gene3D" id="3.90.76.10">
    <property type="entry name" value="Dipeptide-binding Protein, Domain 1"/>
    <property type="match status" value="1"/>
</dbReference>
<feature type="domain" description="Solute-binding protein family 5" evidence="5">
    <location>
        <begin position="83"/>
        <end position="441"/>
    </location>
</feature>
<dbReference type="GO" id="GO:0042597">
    <property type="term" value="C:periplasmic space"/>
    <property type="evidence" value="ECO:0007669"/>
    <property type="project" value="UniProtKB-ARBA"/>
</dbReference>
<name>A0A1J0AFA0_9CYAN</name>
<dbReference type="Gene3D" id="3.10.105.10">
    <property type="entry name" value="Dipeptide-binding Protein, Domain 3"/>
    <property type="match status" value="1"/>
</dbReference>
<dbReference type="EMBL" id="CP017675">
    <property type="protein sequence ID" value="APB34617.1"/>
    <property type="molecule type" value="Genomic_DNA"/>
</dbReference>
<comment type="subcellular location">
    <subcellularLocation>
        <location evidence="1">Cell envelope</location>
    </subcellularLocation>
</comment>
<dbReference type="Pfam" id="PF00496">
    <property type="entry name" value="SBP_bac_5"/>
    <property type="match status" value="1"/>
</dbReference>
<dbReference type="CDD" id="cd08519">
    <property type="entry name" value="PBP2_NikA_DppA_OppA_like_20"/>
    <property type="match status" value="1"/>
</dbReference>
<dbReference type="STRING" id="1188229.GlitD10_2285"/>
<comment type="similarity">
    <text evidence="2">Belongs to the bacterial solute-binding protein 5 family.</text>
</comment>
<dbReference type="PANTHER" id="PTHR30290:SF10">
    <property type="entry name" value="PERIPLASMIC OLIGOPEPTIDE-BINDING PROTEIN-RELATED"/>
    <property type="match status" value="1"/>
</dbReference>
<keyword evidence="7" id="KW-1185">Reference proteome</keyword>
<dbReference type="SUPFAM" id="SSF53850">
    <property type="entry name" value="Periplasmic binding protein-like II"/>
    <property type="match status" value="1"/>
</dbReference>
<dbReference type="AlphaFoldDB" id="A0A1J0AFA0"/>
<dbReference type="InterPro" id="IPR030678">
    <property type="entry name" value="Peptide/Ni-bd"/>
</dbReference>
<dbReference type="KEGG" id="glt:GlitD10_2285"/>
<reference evidence="6 7" key="1">
    <citation type="submission" date="2016-10" db="EMBL/GenBank/DDBJ databases">
        <title>Description of Gloeomargarita lithophora gen. nov., sp. nov., a thylakoid-bearing basal-branching cyanobacterium with intracellular carbonates, and proposal for Gloeomargaritales ord. nov.</title>
        <authorList>
            <person name="Moreira D."/>
            <person name="Tavera R."/>
            <person name="Benzerara K."/>
            <person name="Skouri-Panet F."/>
            <person name="Couradeau E."/>
            <person name="Gerard E."/>
            <person name="Loussert C."/>
            <person name="Novelo E."/>
            <person name="Zivanovic Y."/>
            <person name="Lopez-Garcia P."/>
        </authorList>
    </citation>
    <scope>NUCLEOTIDE SEQUENCE [LARGE SCALE GENOMIC DNA]</scope>
    <source>
        <strain evidence="6 7">D10</strain>
    </source>
</reference>
<dbReference type="GO" id="GO:0043190">
    <property type="term" value="C:ATP-binding cassette (ABC) transporter complex"/>
    <property type="evidence" value="ECO:0007669"/>
    <property type="project" value="InterPro"/>
</dbReference>
<dbReference type="GO" id="GO:0015833">
    <property type="term" value="P:peptide transport"/>
    <property type="evidence" value="ECO:0007669"/>
    <property type="project" value="TreeGrafter"/>
</dbReference>
<dbReference type="GO" id="GO:1904680">
    <property type="term" value="F:peptide transmembrane transporter activity"/>
    <property type="evidence" value="ECO:0007669"/>
    <property type="project" value="TreeGrafter"/>
</dbReference>
<dbReference type="Proteomes" id="UP000180235">
    <property type="component" value="Chromosome"/>
</dbReference>
<dbReference type="InterPro" id="IPR039424">
    <property type="entry name" value="SBP_5"/>
</dbReference>
<evidence type="ECO:0000313" key="6">
    <source>
        <dbReference type="EMBL" id="APB34617.1"/>
    </source>
</evidence>
<keyword evidence="3" id="KW-0813">Transport</keyword>
<accession>A0A1J0AFA0</accession>
<dbReference type="Gene3D" id="3.40.190.10">
    <property type="entry name" value="Periplasmic binding protein-like II"/>
    <property type="match status" value="1"/>
</dbReference>
<sequence>MRRGGSKVRYGWFWWLLPLVLVGCRQPEPPPFTQERDPNQIIIGTTAKVSTLDPADAYTVFAGNVLLALGDRLYTYKTGTTALQPQLATALPQVSGDGLTYRMPLRRGVVFQDGEPFNAEAMRFSLQRFMENGGRPAFLLKNVVADIRATGEYELTIRLQKPFAPFPSVLAFSGLCAVSPKAYTIGAGQFQPRIFVGTGSYQLVNFGTDSLKLKRFPQYWGTPPASANLDIQFLTSSANLYNALQTGAVDVAYQFLEPQQIKQLQAQQEIQVVSSDGTGINYLTLNRNQPPLDKKEVRQALALTMPRELVQQRVFQNLVEPAFSMVPSSLPGYQPVFRVTGEPPAVLRAKELLSKAGISLTQPARIDLWYRSNIPSHIQVVSTIKATIERDLPLQLTLQPVDSTTAYQNLEKGIYPLFLLDWYPDFLDADNYLEPFMSCQKGTVAEGCLEGSSRTFGSFYYSPQANSLLAQSRRSTNVPQRLALLGELQKLMAADVPYIPVWQSREFVFARPEVQGVRLEPTQTFPFWLLKKASPSP</sequence>
<dbReference type="InterPro" id="IPR000914">
    <property type="entry name" value="SBP_5_dom"/>
</dbReference>
<gene>
    <name evidence="6" type="ORF">GlitD10_2285</name>
</gene>
<dbReference type="GO" id="GO:0030313">
    <property type="term" value="C:cell envelope"/>
    <property type="evidence" value="ECO:0007669"/>
    <property type="project" value="UniProtKB-SubCell"/>
</dbReference>
<evidence type="ECO:0000313" key="7">
    <source>
        <dbReference type="Proteomes" id="UP000180235"/>
    </source>
</evidence>
<evidence type="ECO:0000256" key="2">
    <source>
        <dbReference type="ARBA" id="ARBA00005695"/>
    </source>
</evidence>